<evidence type="ECO:0000256" key="7">
    <source>
        <dbReference type="SAM" id="Phobius"/>
    </source>
</evidence>
<keyword evidence="10" id="KW-1185">Reference proteome</keyword>
<dbReference type="PANTHER" id="PTHR30576:SF20">
    <property type="entry name" value="QUINOVOSAMINEPHOSPHOTRANSFERAE-RELATED"/>
    <property type="match status" value="1"/>
</dbReference>
<dbReference type="AlphaFoldDB" id="A0A7G1HV08"/>
<evidence type="ECO:0000256" key="6">
    <source>
        <dbReference type="ARBA" id="ARBA00023136"/>
    </source>
</evidence>
<keyword evidence="6 7" id="KW-0472">Membrane</keyword>
<organism evidence="9 10">
    <name type="scientific">Coprobacter secundus subsp. similis</name>
    <dbReference type="NCBI Taxonomy" id="2751153"/>
    <lineage>
        <taxon>Bacteria</taxon>
        <taxon>Pseudomonadati</taxon>
        <taxon>Bacteroidota</taxon>
        <taxon>Bacteroidia</taxon>
        <taxon>Bacteroidales</taxon>
        <taxon>Barnesiellaceae</taxon>
        <taxon>Coprobacter</taxon>
    </lineage>
</organism>
<dbReference type="RefSeq" id="WP_021930199.1">
    <property type="nucleotide sequence ID" value="NZ_AP023322.1"/>
</dbReference>
<dbReference type="KEGG" id="copr:Cop2CBH44_05970"/>
<dbReference type="Gene3D" id="3.40.50.720">
    <property type="entry name" value="NAD(P)-binding Rossmann-like Domain"/>
    <property type="match status" value="1"/>
</dbReference>
<evidence type="ECO:0000256" key="5">
    <source>
        <dbReference type="ARBA" id="ARBA00022989"/>
    </source>
</evidence>
<dbReference type="Proteomes" id="UP000594042">
    <property type="component" value="Chromosome"/>
</dbReference>
<dbReference type="InterPro" id="IPR017475">
    <property type="entry name" value="EPS_sugar_tfrase"/>
</dbReference>
<dbReference type="NCBIfam" id="TIGR03025">
    <property type="entry name" value="EPS_sugtrans"/>
    <property type="match status" value="1"/>
</dbReference>
<dbReference type="Pfam" id="PF13727">
    <property type="entry name" value="CoA_binding_3"/>
    <property type="match status" value="1"/>
</dbReference>
<reference evidence="10" key="1">
    <citation type="submission" date="2020-07" db="EMBL/GenBank/DDBJ databases">
        <title>Complete genome sequencing of Coprobacter sp. strain 2CBH44.</title>
        <authorList>
            <person name="Sakamoto M."/>
            <person name="Murakami T."/>
            <person name="Mori H."/>
        </authorList>
    </citation>
    <scope>NUCLEOTIDE SEQUENCE [LARGE SCALE GENOMIC DNA]</scope>
    <source>
        <strain evidence="10">2CBH44</strain>
    </source>
</reference>
<proteinExistence type="inferred from homology"/>
<dbReference type="EMBL" id="AP023322">
    <property type="protein sequence ID" value="BCI62244.1"/>
    <property type="molecule type" value="Genomic_DNA"/>
</dbReference>
<comment type="similarity">
    <text evidence="2">Belongs to the bacterial sugar transferase family.</text>
</comment>
<dbReference type="GO" id="GO:0016780">
    <property type="term" value="F:phosphotransferase activity, for other substituted phosphate groups"/>
    <property type="evidence" value="ECO:0007669"/>
    <property type="project" value="TreeGrafter"/>
</dbReference>
<feature type="transmembrane region" description="Helical" evidence="7">
    <location>
        <begin position="7"/>
        <end position="32"/>
    </location>
</feature>
<dbReference type="InterPro" id="IPR003362">
    <property type="entry name" value="Bact_transf"/>
</dbReference>
<keyword evidence="3 9" id="KW-0808">Transferase</keyword>
<accession>A0A7G1HV08</accession>
<sequence>MRRTKQIIKYVVGDIFSANIGWFLFNVFRYYVFSPVVGFSNIKSFLGYHRVIEGQILFPLLFIFIFYLSGYYNRPFLKSRLGEFFTTLFSVAIGVLIIFFIALINDIQRLPVNSYELLVGMFVFNFVCVYICRAFITQRATRRIHGKRWGFNTLIIGSGKKAKALWLDLMQMDRSLGFLVVGFVRIPEEKNEQYSSIGGCPIYNIEDLEKVIKEHNVEELIIALDSKNKRALHKTVNRLYPYNLPIQLQVNEFEMLTTRVKLSNIYGKPFIDICKCSLSECEKNIKRLLDILISFIALIIISPFALIIALKIKLGSEGPVIYRQKRVGYRRKEFTLYKFRTMRVNAEQNGPALSRENDDRVTPFGHFMRKYRIDELPQFWNVFIGDMSLVGPRPERAYYIEQIIKRAPHYSLLHQIRPGITSWGMVKFGYARNIDEMIERLKYEILYLENMSLIVDFKIIIYTIKTVVTGKGI</sequence>
<protein>
    <submittedName>
        <fullName evidence="9">Undecaprenyl-phosphate glucose phosphotransferase</fullName>
    </submittedName>
</protein>
<evidence type="ECO:0000313" key="10">
    <source>
        <dbReference type="Proteomes" id="UP000594042"/>
    </source>
</evidence>
<feature type="transmembrane region" description="Helical" evidence="7">
    <location>
        <begin position="84"/>
        <end position="105"/>
    </location>
</feature>
<feature type="transmembrane region" description="Helical" evidence="7">
    <location>
        <begin position="288"/>
        <end position="310"/>
    </location>
</feature>
<comment type="subcellular location">
    <subcellularLocation>
        <location evidence="1">Membrane</location>
        <topology evidence="1">Multi-pass membrane protein</topology>
    </subcellularLocation>
</comment>
<evidence type="ECO:0000256" key="2">
    <source>
        <dbReference type="ARBA" id="ARBA00006464"/>
    </source>
</evidence>
<feature type="domain" description="Bacterial sugar transferase" evidence="8">
    <location>
        <begin position="286"/>
        <end position="468"/>
    </location>
</feature>
<dbReference type="PANTHER" id="PTHR30576">
    <property type="entry name" value="COLANIC BIOSYNTHESIS UDP-GLUCOSE LIPID CARRIER TRANSFERASE"/>
    <property type="match status" value="1"/>
</dbReference>
<evidence type="ECO:0000259" key="8">
    <source>
        <dbReference type="Pfam" id="PF02397"/>
    </source>
</evidence>
<dbReference type="Pfam" id="PF02397">
    <property type="entry name" value="Bac_transf"/>
    <property type="match status" value="1"/>
</dbReference>
<feature type="transmembrane region" description="Helical" evidence="7">
    <location>
        <begin position="52"/>
        <end position="72"/>
    </location>
</feature>
<keyword evidence="4 7" id="KW-0812">Transmembrane</keyword>
<evidence type="ECO:0000313" key="9">
    <source>
        <dbReference type="EMBL" id="BCI62244.1"/>
    </source>
</evidence>
<feature type="transmembrane region" description="Helical" evidence="7">
    <location>
        <begin position="117"/>
        <end position="136"/>
    </location>
</feature>
<evidence type="ECO:0000256" key="4">
    <source>
        <dbReference type="ARBA" id="ARBA00022692"/>
    </source>
</evidence>
<evidence type="ECO:0000256" key="3">
    <source>
        <dbReference type="ARBA" id="ARBA00022679"/>
    </source>
</evidence>
<gene>
    <name evidence="9" type="ORF">Cop2CBH44_05970</name>
</gene>
<keyword evidence="5 7" id="KW-1133">Transmembrane helix</keyword>
<evidence type="ECO:0000256" key="1">
    <source>
        <dbReference type="ARBA" id="ARBA00004141"/>
    </source>
</evidence>
<name>A0A7G1HV08_9BACT</name>
<dbReference type="GO" id="GO:0016020">
    <property type="term" value="C:membrane"/>
    <property type="evidence" value="ECO:0007669"/>
    <property type="project" value="UniProtKB-SubCell"/>
</dbReference>